<dbReference type="Pfam" id="PF01288">
    <property type="entry name" value="HPPK"/>
    <property type="match status" value="1"/>
</dbReference>
<keyword evidence="5" id="KW-0418">Kinase</keyword>
<comment type="caution">
    <text evidence="9">The sequence shown here is derived from an EMBL/GenBank/DDBJ whole genome shotgun (WGS) entry which is preliminary data.</text>
</comment>
<dbReference type="CDD" id="cd00483">
    <property type="entry name" value="HPPK"/>
    <property type="match status" value="1"/>
</dbReference>
<dbReference type="InterPro" id="IPR000550">
    <property type="entry name" value="Hppk"/>
</dbReference>
<feature type="domain" description="7,8-dihydro-6-hydroxymethylpterin-pyrophosphokinase" evidence="8">
    <location>
        <begin position="7"/>
        <end position="131"/>
    </location>
</feature>
<dbReference type="PANTHER" id="PTHR43071">
    <property type="entry name" value="2-AMINO-4-HYDROXY-6-HYDROXYMETHYLDIHYDROPTERIDINE PYROPHOSPHOKINASE"/>
    <property type="match status" value="1"/>
</dbReference>
<keyword evidence="4" id="KW-0547">Nucleotide-binding</keyword>
<dbReference type="UniPathway" id="UPA00077">
    <property type="reaction ID" value="UER00155"/>
</dbReference>
<dbReference type="Gene3D" id="3.30.70.560">
    <property type="entry name" value="7,8-Dihydro-6-hydroxymethylpterin-pyrophosphokinase HPPK"/>
    <property type="match status" value="1"/>
</dbReference>
<keyword evidence="3" id="KW-0808">Transferase</keyword>
<dbReference type="EMBL" id="PRLP01000143">
    <property type="protein sequence ID" value="PPC74604.1"/>
    <property type="molecule type" value="Genomic_DNA"/>
</dbReference>
<dbReference type="PANTHER" id="PTHR43071:SF2">
    <property type="entry name" value="2-AMINO-4-HYDROXY-6-HYDROXYMETHYLDIHYDROPTERIDINE PYROPHOSPHOKINASE"/>
    <property type="match status" value="1"/>
</dbReference>
<evidence type="ECO:0000256" key="1">
    <source>
        <dbReference type="ARBA" id="ARBA00005051"/>
    </source>
</evidence>
<comment type="pathway">
    <text evidence="1">Cofactor biosynthesis; tetrahydrofolate biosynthesis; 2-amino-4-hydroxy-6-hydroxymethyl-7,8-dihydropteridine diphosphate from 7,8-dihydroneopterin triphosphate: step 4/4.</text>
</comment>
<dbReference type="NCBIfam" id="TIGR01498">
    <property type="entry name" value="folK"/>
    <property type="match status" value="1"/>
</dbReference>
<sequence length="201" mass="22429">MALISVFVSLGSNQQREFHLAQGLDELQQHFGDLLLSSVYESPAVGFNGPAFFNMVVGFTTELPLDALAARLRDIELHHGRPSDAVKFSSRTLDIDILTYADWHGRFATLSLPRKDLLSYAHMLLPMAEVAGAMLHPGGADDYQTCWRQFSDTAQRIWTVDYQWQGRVISQQGSIIWPEAAAMVLPAELPGELWQPLTSND</sequence>
<reference evidence="9 10" key="1">
    <citation type="submission" date="2018-02" db="EMBL/GenBank/DDBJ databases">
        <title>novel marine gammaproteobacteria from coastal saline agro ecosystem.</title>
        <authorList>
            <person name="Krishnan R."/>
            <person name="Ramesh Kumar N."/>
        </authorList>
    </citation>
    <scope>NUCLEOTIDE SEQUENCE [LARGE SCALE GENOMIC DNA]</scope>
    <source>
        <strain evidence="9 10">228</strain>
    </source>
</reference>
<dbReference type="GO" id="GO:0005524">
    <property type="term" value="F:ATP binding"/>
    <property type="evidence" value="ECO:0007669"/>
    <property type="project" value="UniProtKB-KW"/>
</dbReference>
<accession>A0A2S5KIF7</accession>
<keyword evidence="6" id="KW-0067">ATP-binding</keyword>
<organism evidence="9 10">
    <name type="scientific">Proteobacteria bacterium 228</name>
    <dbReference type="NCBI Taxonomy" id="2083153"/>
    <lineage>
        <taxon>Bacteria</taxon>
        <taxon>Pseudomonadati</taxon>
        <taxon>Pseudomonadota</taxon>
    </lineage>
</organism>
<proteinExistence type="predicted"/>
<evidence type="ECO:0000256" key="5">
    <source>
        <dbReference type="ARBA" id="ARBA00022777"/>
    </source>
</evidence>
<gene>
    <name evidence="9" type="primary">folK</name>
    <name evidence="9" type="ORF">C4K68_25125</name>
</gene>
<evidence type="ECO:0000256" key="3">
    <source>
        <dbReference type="ARBA" id="ARBA00022679"/>
    </source>
</evidence>
<name>A0A2S5KIF7_9PROT</name>
<dbReference type="SUPFAM" id="SSF55083">
    <property type="entry name" value="6-hydroxymethyl-7,8-dihydropterin pyrophosphokinase, HPPK"/>
    <property type="match status" value="1"/>
</dbReference>
<dbReference type="EC" id="2.7.6.3" evidence="2"/>
<dbReference type="InterPro" id="IPR035907">
    <property type="entry name" value="Hppk_sf"/>
</dbReference>
<dbReference type="GO" id="GO:0046654">
    <property type="term" value="P:tetrahydrofolate biosynthetic process"/>
    <property type="evidence" value="ECO:0007669"/>
    <property type="project" value="UniProtKB-UniPathway"/>
</dbReference>
<evidence type="ECO:0000256" key="2">
    <source>
        <dbReference type="ARBA" id="ARBA00013253"/>
    </source>
</evidence>
<dbReference type="AlphaFoldDB" id="A0A2S5KIF7"/>
<evidence type="ECO:0000259" key="8">
    <source>
        <dbReference type="Pfam" id="PF01288"/>
    </source>
</evidence>
<dbReference type="Proteomes" id="UP000238196">
    <property type="component" value="Unassembled WGS sequence"/>
</dbReference>
<protein>
    <recommendedName>
        <fullName evidence="2">2-amino-4-hydroxy-6-hydroxymethyldihydropteridine diphosphokinase</fullName>
        <ecNumber evidence="2">2.7.6.3</ecNumber>
    </recommendedName>
</protein>
<evidence type="ECO:0000256" key="7">
    <source>
        <dbReference type="ARBA" id="ARBA00022909"/>
    </source>
</evidence>
<evidence type="ECO:0000256" key="6">
    <source>
        <dbReference type="ARBA" id="ARBA00022840"/>
    </source>
</evidence>
<dbReference type="GO" id="GO:0046656">
    <property type="term" value="P:folic acid biosynthetic process"/>
    <property type="evidence" value="ECO:0007669"/>
    <property type="project" value="UniProtKB-KW"/>
</dbReference>
<keyword evidence="7" id="KW-0289">Folate biosynthesis</keyword>
<evidence type="ECO:0000313" key="10">
    <source>
        <dbReference type="Proteomes" id="UP000238196"/>
    </source>
</evidence>
<evidence type="ECO:0000313" key="9">
    <source>
        <dbReference type="EMBL" id="PPC74604.1"/>
    </source>
</evidence>
<dbReference type="OrthoDB" id="9790168at2"/>
<dbReference type="GO" id="GO:0003848">
    <property type="term" value="F:2-amino-4-hydroxy-6-hydroxymethyldihydropteridine diphosphokinase activity"/>
    <property type="evidence" value="ECO:0007669"/>
    <property type="project" value="UniProtKB-EC"/>
</dbReference>
<evidence type="ECO:0000256" key="4">
    <source>
        <dbReference type="ARBA" id="ARBA00022741"/>
    </source>
</evidence>
<dbReference type="GO" id="GO:0016301">
    <property type="term" value="F:kinase activity"/>
    <property type="evidence" value="ECO:0007669"/>
    <property type="project" value="UniProtKB-KW"/>
</dbReference>